<organism evidence="11 12">
    <name type="scientific">Poseidonocella sedimentorum</name>
    <dbReference type="NCBI Taxonomy" id="871652"/>
    <lineage>
        <taxon>Bacteria</taxon>
        <taxon>Pseudomonadati</taxon>
        <taxon>Pseudomonadota</taxon>
        <taxon>Alphaproteobacteria</taxon>
        <taxon>Rhodobacterales</taxon>
        <taxon>Roseobacteraceae</taxon>
        <taxon>Poseidonocella</taxon>
    </lineage>
</organism>
<name>A0A1I6DT15_9RHOB</name>
<feature type="domain" description="PLD phosphodiesterase" evidence="10">
    <location>
        <begin position="168"/>
        <end position="195"/>
    </location>
</feature>
<keyword evidence="8" id="KW-0443">Lipid metabolism</keyword>
<keyword evidence="7" id="KW-0378">Hydrolase</keyword>
<dbReference type="PANTHER" id="PTHR18896">
    <property type="entry name" value="PHOSPHOLIPASE D"/>
    <property type="match status" value="1"/>
</dbReference>
<keyword evidence="5" id="KW-0964">Secreted</keyword>
<sequence>MLVTAEDAYPVLERAFLGARQEVIAGFRIFDPETRLRSDESRAIGETWMDLLAHTLERGVRITLLIGDFDPVNALELHRGTWAAIRRLSGLRELVSPGSAPLVARAMLHPAQIGLIPRLVFGPRARGRIRAMLADGLDPGRQAPGLIPWCKDTKDGPRLRPFALPRQYPASHHHKLAVFDRERLYIGGLDLNNRRYDTHAHDQPTQKTWHDVQLMLGDRTLAEAGHRYLESLAETVAGAKPPPPVPGFLRSQSQPRRFGLTHISPRPALREIRAAHLREIARAERLIYLETQFFRDRVIARALCRAARRTPDLTLIMTLPGAPEDVAFHGSGSLDSRFGENLQARCVTKVLRAFGPRVFFGAPVQPRPVRAADSQQDRARLAGAPLVYVHAKVSIFDRRAAIVSSANLNGRSLNWDSEAGVILHHPEDVAQVQRKVMRHWLPETAGPEFLDPQSAHAAWAALARENAAGEAGAQRGFIVPYRVAPARRFGRPVPGAPEAMV</sequence>
<evidence type="ECO:0000256" key="1">
    <source>
        <dbReference type="ARBA" id="ARBA00000798"/>
    </source>
</evidence>
<accession>A0A1I6DT15</accession>
<comment type="subcellular location">
    <subcellularLocation>
        <location evidence="3">Secreted</location>
    </subcellularLocation>
</comment>
<dbReference type="CDD" id="cd09105">
    <property type="entry name" value="PLDc_vPLD1_2_like_2"/>
    <property type="match status" value="1"/>
</dbReference>
<evidence type="ECO:0000313" key="11">
    <source>
        <dbReference type="EMBL" id="SFR08650.1"/>
    </source>
</evidence>
<dbReference type="GO" id="GO:0004630">
    <property type="term" value="F:phospholipase D activity"/>
    <property type="evidence" value="ECO:0007669"/>
    <property type="project" value="UniProtKB-EC"/>
</dbReference>
<feature type="domain" description="PLD phosphodiesterase" evidence="10">
    <location>
        <begin position="385"/>
        <end position="412"/>
    </location>
</feature>
<dbReference type="SMART" id="SM00155">
    <property type="entry name" value="PLDc"/>
    <property type="match status" value="2"/>
</dbReference>
<comment type="function">
    <text evidence="2">Could be a virulence factor.</text>
</comment>
<proteinExistence type="predicted"/>
<protein>
    <recommendedName>
        <fullName evidence="4">Phospholipase D</fullName>
    </recommendedName>
    <alternativeName>
        <fullName evidence="9">Choline phosphatase</fullName>
    </alternativeName>
</protein>
<gene>
    <name evidence="11" type="ORF">SAMN04515673_105104</name>
</gene>
<dbReference type="Gene3D" id="3.30.870.10">
    <property type="entry name" value="Endonuclease Chain A"/>
    <property type="match status" value="2"/>
</dbReference>
<dbReference type="AlphaFoldDB" id="A0A1I6DT15"/>
<evidence type="ECO:0000256" key="6">
    <source>
        <dbReference type="ARBA" id="ARBA00022737"/>
    </source>
</evidence>
<evidence type="ECO:0000256" key="2">
    <source>
        <dbReference type="ARBA" id="ARBA00003145"/>
    </source>
</evidence>
<keyword evidence="12" id="KW-1185">Reference proteome</keyword>
<evidence type="ECO:0000256" key="3">
    <source>
        <dbReference type="ARBA" id="ARBA00004613"/>
    </source>
</evidence>
<evidence type="ECO:0000259" key="10">
    <source>
        <dbReference type="PROSITE" id="PS50035"/>
    </source>
</evidence>
<dbReference type="GO" id="GO:0009395">
    <property type="term" value="P:phospholipid catabolic process"/>
    <property type="evidence" value="ECO:0007669"/>
    <property type="project" value="TreeGrafter"/>
</dbReference>
<evidence type="ECO:0000256" key="8">
    <source>
        <dbReference type="ARBA" id="ARBA00023098"/>
    </source>
</evidence>
<dbReference type="PROSITE" id="PS50035">
    <property type="entry name" value="PLD"/>
    <property type="match status" value="2"/>
</dbReference>
<dbReference type="SUPFAM" id="SSF56024">
    <property type="entry name" value="Phospholipase D/nuclease"/>
    <property type="match status" value="2"/>
</dbReference>
<comment type="catalytic activity">
    <reaction evidence="1">
        <text>a 1,2-diacyl-sn-glycero-3-phosphocholine + H2O = a 1,2-diacyl-sn-glycero-3-phosphate + choline + H(+)</text>
        <dbReference type="Rhea" id="RHEA:14445"/>
        <dbReference type="ChEBI" id="CHEBI:15354"/>
        <dbReference type="ChEBI" id="CHEBI:15377"/>
        <dbReference type="ChEBI" id="CHEBI:15378"/>
        <dbReference type="ChEBI" id="CHEBI:57643"/>
        <dbReference type="ChEBI" id="CHEBI:58608"/>
        <dbReference type="EC" id="3.1.4.4"/>
    </reaction>
</comment>
<dbReference type="Pfam" id="PF13091">
    <property type="entry name" value="PLDc_2"/>
    <property type="match status" value="1"/>
</dbReference>
<dbReference type="InterPro" id="IPR025202">
    <property type="entry name" value="PLD-like_dom"/>
</dbReference>
<dbReference type="PANTHER" id="PTHR18896:SF76">
    <property type="entry name" value="PHOSPHOLIPASE"/>
    <property type="match status" value="1"/>
</dbReference>
<evidence type="ECO:0000256" key="9">
    <source>
        <dbReference type="ARBA" id="ARBA00029594"/>
    </source>
</evidence>
<dbReference type="GO" id="GO:0005576">
    <property type="term" value="C:extracellular region"/>
    <property type="evidence" value="ECO:0007669"/>
    <property type="project" value="UniProtKB-SubCell"/>
</dbReference>
<evidence type="ECO:0000256" key="4">
    <source>
        <dbReference type="ARBA" id="ARBA00018392"/>
    </source>
</evidence>
<evidence type="ECO:0000256" key="5">
    <source>
        <dbReference type="ARBA" id="ARBA00022525"/>
    </source>
</evidence>
<dbReference type="STRING" id="871652.SAMN04515673_105104"/>
<dbReference type="Proteomes" id="UP000199302">
    <property type="component" value="Unassembled WGS sequence"/>
</dbReference>
<evidence type="ECO:0000313" key="12">
    <source>
        <dbReference type="Proteomes" id="UP000199302"/>
    </source>
</evidence>
<dbReference type="EMBL" id="FOYI01000005">
    <property type="protein sequence ID" value="SFR08650.1"/>
    <property type="molecule type" value="Genomic_DNA"/>
</dbReference>
<keyword evidence="6" id="KW-0677">Repeat</keyword>
<evidence type="ECO:0000256" key="7">
    <source>
        <dbReference type="ARBA" id="ARBA00022801"/>
    </source>
</evidence>
<dbReference type="InterPro" id="IPR001736">
    <property type="entry name" value="PLipase_D/transphosphatidylase"/>
</dbReference>
<dbReference type="InterPro" id="IPR015679">
    <property type="entry name" value="PLipase_D_fam"/>
</dbReference>
<reference evidence="11 12" key="1">
    <citation type="submission" date="2016-10" db="EMBL/GenBank/DDBJ databases">
        <authorList>
            <person name="de Groot N.N."/>
        </authorList>
    </citation>
    <scope>NUCLEOTIDE SEQUENCE [LARGE SCALE GENOMIC DNA]</scope>
    <source>
        <strain evidence="12">KMM 9023,NRIC 0796,JCM 17311,KCTC 23692</strain>
    </source>
</reference>